<dbReference type="AlphaFoldDB" id="A0A7S3Q0L4"/>
<feature type="domain" description="PABS" evidence="6">
    <location>
        <begin position="302"/>
        <end position="498"/>
    </location>
</feature>
<proteinExistence type="inferred from homology"/>
<keyword evidence="2 4" id="KW-0808">Transferase</keyword>
<evidence type="ECO:0000256" key="4">
    <source>
        <dbReference type="PROSITE-ProRule" id="PRU00354"/>
    </source>
</evidence>
<evidence type="ECO:0008006" key="8">
    <source>
        <dbReference type="Google" id="ProtNLM"/>
    </source>
</evidence>
<dbReference type="PROSITE" id="PS50280">
    <property type="entry name" value="SET"/>
    <property type="match status" value="1"/>
</dbReference>
<dbReference type="InterPro" id="IPR029063">
    <property type="entry name" value="SAM-dependent_MTases_sf"/>
</dbReference>
<feature type="active site" description="Proton acceptor" evidence="4">
    <location>
        <position position="467"/>
    </location>
</feature>
<dbReference type="Gene3D" id="3.40.50.150">
    <property type="entry name" value="Vaccinia Virus protein VP39"/>
    <property type="match status" value="1"/>
</dbReference>
<dbReference type="PANTHER" id="PTHR43317">
    <property type="entry name" value="THERMOSPERMINE SYNTHASE ACAULIS5"/>
    <property type="match status" value="1"/>
</dbReference>
<protein>
    <recommendedName>
        <fullName evidence="8">PABS domain-containing protein</fullName>
    </recommendedName>
</protein>
<gene>
    <name evidence="7" type="ORF">CDEB00056_LOCUS6846</name>
</gene>
<dbReference type="SUPFAM" id="SSF82199">
    <property type="entry name" value="SET domain"/>
    <property type="match status" value="1"/>
</dbReference>
<dbReference type="SUPFAM" id="SSF53335">
    <property type="entry name" value="S-adenosyl-L-methionine-dependent methyltransferases"/>
    <property type="match status" value="1"/>
</dbReference>
<dbReference type="InterPro" id="IPR001214">
    <property type="entry name" value="SET_dom"/>
</dbReference>
<keyword evidence="3 4" id="KW-0620">Polyamine biosynthesis</keyword>
<dbReference type="EMBL" id="HBIO01008938">
    <property type="protein sequence ID" value="CAE0462005.1"/>
    <property type="molecule type" value="Transcribed_RNA"/>
</dbReference>
<sequence>MECETIRSLATELKLGDDSKYAPYVKYLLETQPPGQLPSAWSKAGKELLWHSIIDTRRGEQILPPEDPVGWLDHEWTDLCNGSNDPMEEYAALLVVQRSWDNLLIPVYDMMSHRNGYWLNTQSNNVHEDTPVKVTALRDIAAGEEIYTSYNLCADCENRMRNYGTPEILRDYGFVENFPQSWIFHDVGVGFRIDDRYDEDGEPNVGLAEWIDGRVPDADSMDILAIHLDQVMEKKKDLAFRDPKVPFHEWKTIRDYIKAMEVAINVAIRAYEQAVNEVEGLPSCAETGDCDFSLDRYTDLDTSYNTVTSSDYTCDVSQTFGVMADDPWEILETFNSPYQTIGFFMDVTNRDTCMDLDDIVQICDSYRPHYHEMVVHYTARFRDSIKRVLFVGGGDSMLLHEIIKYPSLELVVGLEIDQRVTRGSFKHFGTQPHFDNEKVEWWYGDASKSLLMLPKSYFGSFDMVLVDLSETVMSFKVTEGLDVLEALTLLMKEEGIFVKNEVYFEKFREMFPFSTQIHWYDNPVICSQLLALGSRSVNFMNAPLTDHNIDGLFIRSFDEIDDHYDLYHDYAHNSTETTSHQLCSNIGDRSEDMSATQESSPGIVLIVEAEDTTVDLGNVDSLLDILTNALEQEGLNVVSKFAESSDTDSIITIILKEGYVIVRSTPAMKYCGIDIHFWSSFEKHTHAKNALVAAVGSSASSMSSFRIIAGGLFGVPSWKSDEKSRGPQFNELCEGFASAEDDAVFVGDTQYSIVDKVLAESFHLSKADNLKVAMLVGNGSSLVGKSHNKILSIEKVKEVATLSCSSMVAFNEYAESASAALTACEKDLYEAIALNTADSKFDVIVIDSSADKVTASILLKILSNRNMREMMFEPEMLALSVYTEEDEEWRRNFLKLFKDKALIQEPANYAEVFFHDDESAFTLLIAKDGDLHFYQTLNSALPNLEDESGMKTDVQLVSGGIYYFQEDFVPTNHFLPDDFDQTLPLKQWKSQQPLGFQIVFQMQIEEEKIQLSNSIVKKAIDSAVSKSKYFQGKRQKVGEFIDLGDGSINIAITSISSIVVLWDGRNHIDVNYFTFEEDVEEANAFESSFKASIESLSTVLRDEQPRGVGRVVSYRRDMEGTADPHWA</sequence>
<dbReference type="GO" id="GO:0006596">
    <property type="term" value="P:polyamine biosynthetic process"/>
    <property type="evidence" value="ECO:0007669"/>
    <property type="project" value="UniProtKB-UniRule"/>
</dbReference>
<dbReference type="PROSITE" id="PS51006">
    <property type="entry name" value="PABS_2"/>
    <property type="match status" value="1"/>
</dbReference>
<name>A0A7S3Q0L4_9STRA</name>
<dbReference type="Pfam" id="PF01564">
    <property type="entry name" value="Spermine_synth"/>
    <property type="match status" value="1"/>
</dbReference>
<evidence type="ECO:0000313" key="7">
    <source>
        <dbReference type="EMBL" id="CAE0462005.1"/>
    </source>
</evidence>
<dbReference type="GO" id="GO:0010487">
    <property type="term" value="F:thermospermine synthase activity"/>
    <property type="evidence" value="ECO:0007669"/>
    <property type="project" value="TreeGrafter"/>
</dbReference>
<feature type="domain" description="SET" evidence="5">
    <location>
        <begin position="1"/>
        <end position="151"/>
    </location>
</feature>
<evidence type="ECO:0000259" key="5">
    <source>
        <dbReference type="PROSITE" id="PS50280"/>
    </source>
</evidence>
<dbReference type="Gene3D" id="3.90.1410.10">
    <property type="entry name" value="set domain protein methyltransferase, domain 1"/>
    <property type="match status" value="1"/>
</dbReference>
<evidence type="ECO:0000256" key="2">
    <source>
        <dbReference type="ARBA" id="ARBA00022679"/>
    </source>
</evidence>
<dbReference type="InterPro" id="IPR030374">
    <property type="entry name" value="PABS"/>
</dbReference>
<reference evidence="7" key="1">
    <citation type="submission" date="2021-01" db="EMBL/GenBank/DDBJ databases">
        <authorList>
            <person name="Corre E."/>
            <person name="Pelletier E."/>
            <person name="Niang G."/>
            <person name="Scheremetjew M."/>
            <person name="Finn R."/>
            <person name="Kale V."/>
            <person name="Holt S."/>
            <person name="Cochrane G."/>
            <person name="Meng A."/>
            <person name="Brown T."/>
            <person name="Cohen L."/>
        </authorList>
    </citation>
    <scope>NUCLEOTIDE SEQUENCE</scope>
    <source>
        <strain evidence="7">MM31A-1</strain>
    </source>
</reference>
<evidence type="ECO:0000256" key="1">
    <source>
        <dbReference type="ARBA" id="ARBA00007867"/>
    </source>
</evidence>
<organism evidence="7">
    <name type="scientific">Chaetoceros debilis</name>
    <dbReference type="NCBI Taxonomy" id="122233"/>
    <lineage>
        <taxon>Eukaryota</taxon>
        <taxon>Sar</taxon>
        <taxon>Stramenopiles</taxon>
        <taxon>Ochrophyta</taxon>
        <taxon>Bacillariophyta</taxon>
        <taxon>Coscinodiscophyceae</taxon>
        <taxon>Chaetocerotophycidae</taxon>
        <taxon>Chaetocerotales</taxon>
        <taxon>Chaetocerotaceae</taxon>
        <taxon>Chaetoceros</taxon>
    </lineage>
</organism>
<dbReference type="InterPro" id="IPR046341">
    <property type="entry name" value="SET_dom_sf"/>
</dbReference>
<evidence type="ECO:0000259" key="6">
    <source>
        <dbReference type="PROSITE" id="PS51006"/>
    </source>
</evidence>
<evidence type="ECO:0000256" key="3">
    <source>
        <dbReference type="ARBA" id="ARBA00023115"/>
    </source>
</evidence>
<comment type="similarity">
    <text evidence="1">Belongs to the spermidine/spermine synthase family.</text>
</comment>
<dbReference type="PANTHER" id="PTHR43317:SF1">
    <property type="entry name" value="THERMOSPERMINE SYNTHASE ACAULIS5"/>
    <property type="match status" value="1"/>
</dbReference>
<accession>A0A7S3Q0L4</accession>